<dbReference type="OrthoDB" id="8607526at2"/>
<dbReference type="EMBL" id="CYPW01000006">
    <property type="protein sequence ID" value="CUH51562.1"/>
    <property type="molecule type" value="Genomic_DNA"/>
</dbReference>
<gene>
    <name evidence="1" type="ORF">SHM7688_00999</name>
</gene>
<dbReference type="Proteomes" id="UP000054823">
    <property type="component" value="Unassembled WGS sequence"/>
</dbReference>
<name>A0A0P1EMW8_9RHOB</name>
<reference evidence="1 2" key="1">
    <citation type="submission" date="2015-09" db="EMBL/GenBank/DDBJ databases">
        <authorList>
            <consortium name="Swine Surveillance"/>
        </authorList>
    </citation>
    <scope>NUCLEOTIDE SEQUENCE [LARGE SCALE GENOMIC DNA]</scope>
    <source>
        <strain evidence="1 2">CECT 7688</strain>
    </source>
</reference>
<dbReference type="RefSeq" id="WP_058238850.1">
    <property type="nucleotide sequence ID" value="NZ_CYPW01000006.1"/>
</dbReference>
<protein>
    <submittedName>
        <fullName evidence="1">Uncharacterized protein</fullName>
    </submittedName>
</protein>
<organism evidence="1 2">
    <name type="scientific">Shimia marina</name>
    <dbReference type="NCBI Taxonomy" id="321267"/>
    <lineage>
        <taxon>Bacteria</taxon>
        <taxon>Pseudomonadati</taxon>
        <taxon>Pseudomonadota</taxon>
        <taxon>Alphaproteobacteria</taxon>
        <taxon>Rhodobacterales</taxon>
        <taxon>Roseobacteraceae</taxon>
    </lineage>
</organism>
<accession>A0A0P1EMW8</accession>
<sequence length="135" mass="15371">MKFSLTKNDSADIGLASTALTAGAISFEEFQSWINFVVEHAEDPPHYIFDLMDWDRTEVTFISQVIGWWPSADLKDAESDALVGIGFIRNLRGFDDHLSREEAIAILQANIKVVEQMRALMPFIDWDREVPIHAF</sequence>
<evidence type="ECO:0000313" key="2">
    <source>
        <dbReference type="Proteomes" id="UP000054823"/>
    </source>
</evidence>
<evidence type="ECO:0000313" key="1">
    <source>
        <dbReference type="EMBL" id="CUH51562.1"/>
    </source>
</evidence>
<dbReference type="AlphaFoldDB" id="A0A0P1EMW8"/>
<keyword evidence="2" id="KW-1185">Reference proteome</keyword>
<proteinExistence type="predicted"/>